<proteinExistence type="predicted"/>
<feature type="transmembrane region" description="Helical" evidence="6">
    <location>
        <begin position="166"/>
        <end position="186"/>
    </location>
</feature>
<accession>A0A1H1V9P0</accession>
<feature type="transmembrane region" description="Helical" evidence="6">
    <location>
        <begin position="59"/>
        <end position="81"/>
    </location>
</feature>
<dbReference type="CDD" id="cd06581">
    <property type="entry name" value="TM_PBP1_LivM_like"/>
    <property type="match status" value="1"/>
</dbReference>
<feature type="transmembrane region" description="Helical" evidence="6">
    <location>
        <begin position="93"/>
        <end position="115"/>
    </location>
</feature>
<evidence type="ECO:0000256" key="5">
    <source>
        <dbReference type="ARBA" id="ARBA00023136"/>
    </source>
</evidence>
<dbReference type="RefSeq" id="WP_146688026.1">
    <property type="nucleotide sequence ID" value="NZ_LT629750.1"/>
</dbReference>
<dbReference type="Pfam" id="PF02653">
    <property type="entry name" value="BPD_transp_2"/>
    <property type="match status" value="1"/>
</dbReference>
<keyword evidence="2" id="KW-1003">Cell membrane</keyword>
<sequence>MDPRQEQAATFLVRSHAFKIWELLPWLACAAVWLIFPTYLPFASQIIVMILFTLSYDIVVGYAGIVILGHTAFFGAGAYAAGLLAAGGWSEPITGLLCAGLAAGAIGLVSGAVILRTRGLTLLMLGLALTLLFGELANRFAGITGGHDGLQGIEISPIFGHFEFDLFGRVAFLYCVVVLFVSWIFVRTLVNSPFGRSLVGIRLNPVRMQAIGVPVMKRKLIAFTISAALAGVAGGLSAQIAQFVSLSVFGLEMAGAVLIMLVVGGRGRLYGAFVGAASYMILQDELAKDDPVSWLFWIGLILIAIVLFAPGGLIGLIERVARFGRVRPDLGRQKQSSGRFECGTGQ</sequence>
<dbReference type="PANTHER" id="PTHR30482:SF17">
    <property type="entry name" value="ABC TRANSPORTER ATP-BINDING PROTEIN"/>
    <property type="match status" value="1"/>
</dbReference>
<keyword evidence="4 6" id="KW-1133">Transmembrane helix</keyword>
<gene>
    <name evidence="7" type="ORF">SAMN05444158_3311</name>
</gene>
<evidence type="ECO:0000256" key="2">
    <source>
        <dbReference type="ARBA" id="ARBA00022475"/>
    </source>
</evidence>
<organism evidence="7 8">
    <name type="scientific">Bradyrhizobium canariense</name>
    <dbReference type="NCBI Taxonomy" id="255045"/>
    <lineage>
        <taxon>Bacteria</taxon>
        <taxon>Pseudomonadati</taxon>
        <taxon>Pseudomonadota</taxon>
        <taxon>Alphaproteobacteria</taxon>
        <taxon>Hyphomicrobiales</taxon>
        <taxon>Nitrobacteraceae</taxon>
        <taxon>Bradyrhizobium</taxon>
    </lineage>
</organism>
<protein>
    <submittedName>
        <fullName evidence="7">Amino acid/amide ABC transporter membrane protein 2, HAAT family</fullName>
    </submittedName>
</protein>
<feature type="transmembrane region" description="Helical" evidence="6">
    <location>
        <begin position="122"/>
        <end position="141"/>
    </location>
</feature>
<keyword evidence="5 6" id="KW-0472">Membrane</keyword>
<evidence type="ECO:0000256" key="1">
    <source>
        <dbReference type="ARBA" id="ARBA00004651"/>
    </source>
</evidence>
<name>A0A1H1V9P0_9BRAD</name>
<reference evidence="8" key="1">
    <citation type="submission" date="2016-10" db="EMBL/GenBank/DDBJ databases">
        <authorList>
            <person name="Varghese N."/>
            <person name="Submissions S."/>
        </authorList>
    </citation>
    <scope>NUCLEOTIDE SEQUENCE [LARGE SCALE GENOMIC DNA]</scope>
    <source>
        <strain evidence="8">GAS369</strain>
    </source>
</reference>
<evidence type="ECO:0000256" key="6">
    <source>
        <dbReference type="SAM" id="Phobius"/>
    </source>
</evidence>
<dbReference type="GO" id="GO:0005886">
    <property type="term" value="C:plasma membrane"/>
    <property type="evidence" value="ECO:0007669"/>
    <property type="project" value="UniProtKB-SubCell"/>
</dbReference>
<dbReference type="Proteomes" id="UP000243904">
    <property type="component" value="Chromosome I"/>
</dbReference>
<dbReference type="EMBL" id="LT629750">
    <property type="protein sequence ID" value="SDS81474.1"/>
    <property type="molecule type" value="Genomic_DNA"/>
</dbReference>
<feature type="transmembrane region" description="Helical" evidence="6">
    <location>
        <begin position="23"/>
        <end position="52"/>
    </location>
</feature>
<evidence type="ECO:0000256" key="4">
    <source>
        <dbReference type="ARBA" id="ARBA00022989"/>
    </source>
</evidence>
<evidence type="ECO:0000256" key="3">
    <source>
        <dbReference type="ARBA" id="ARBA00022692"/>
    </source>
</evidence>
<dbReference type="GO" id="GO:0015658">
    <property type="term" value="F:branched-chain amino acid transmembrane transporter activity"/>
    <property type="evidence" value="ECO:0007669"/>
    <property type="project" value="InterPro"/>
</dbReference>
<comment type="subcellular location">
    <subcellularLocation>
        <location evidence="1">Cell membrane</location>
        <topology evidence="1">Multi-pass membrane protein</topology>
    </subcellularLocation>
</comment>
<dbReference type="AlphaFoldDB" id="A0A1H1V9P0"/>
<keyword evidence="3 6" id="KW-0812">Transmembrane</keyword>
<feature type="transmembrane region" description="Helical" evidence="6">
    <location>
        <begin position="243"/>
        <end position="262"/>
    </location>
</feature>
<dbReference type="InterPro" id="IPR043428">
    <property type="entry name" value="LivM-like"/>
</dbReference>
<evidence type="ECO:0000313" key="8">
    <source>
        <dbReference type="Proteomes" id="UP000243904"/>
    </source>
</evidence>
<feature type="transmembrane region" description="Helical" evidence="6">
    <location>
        <begin position="294"/>
        <end position="317"/>
    </location>
</feature>
<keyword evidence="8" id="KW-1185">Reference proteome</keyword>
<evidence type="ECO:0000313" key="7">
    <source>
        <dbReference type="EMBL" id="SDS81474.1"/>
    </source>
</evidence>
<dbReference type="PANTHER" id="PTHR30482">
    <property type="entry name" value="HIGH-AFFINITY BRANCHED-CHAIN AMINO ACID TRANSPORT SYSTEM PERMEASE"/>
    <property type="match status" value="1"/>
</dbReference>
<dbReference type="InterPro" id="IPR001851">
    <property type="entry name" value="ABC_transp_permease"/>
</dbReference>